<accession>A0ABV9QH90</accession>
<keyword evidence="1" id="KW-0812">Transmembrane</keyword>
<sequence length="339" mass="38729">MGRFLHIGMITFLGISFVFCIFFLYKSYKDITIHGKRVLDEPVNNKSKTDKMKIGEIFLYVLMFIAALLFAIQLLYKGAKLPSATAVLIRTIILVPIMALFNSRKRTGKAFVALFSSLLFLLFCTMTYMIIGLPVKAPVLTVNNTDIRLGRTTVQELMNDGFEIYAEKECTSSSDREEFSSSEQFEKYSDTISVPKGYHWQTADRVPFSRGILAKNNTLVAEVIFYGSMTEETPLKDCSIIYFTMEDEYIAEGKNNGLSVKLNGVDLFSKIDADKMKKVFGNKIFRPDQTEEDRHYVISWDSNSHHLFYNSYSASIDTDDNYSMDFLELECQIAREADQ</sequence>
<name>A0ABV9QH90_9FIRM</name>
<dbReference type="EMBL" id="JBHSHL010000009">
    <property type="protein sequence ID" value="MFC4803995.1"/>
    <property type="molecule type" value="Genomic_DNA"/>
</dbReference>
<evidence type="ECO:0000313" key="3">
    <source>
        <dbReference type="Proteomes" id="UP001595916"/>
    </source>
</evidence>
<keyword evidence="3" id="KW-1185">Reference proteome</keyword>
<organism evidence="2 3">
    <name type="scientific">Filifactor villosus</name>
    <dbReference type="NCBI Taxonomy" id="29374"/>
    <lineage>
        <taxon>Bacteria</taxon>
        <taxon>Bacillati</taxon>
        <taxon>Bacillota</taxon>
        <taxon>Clostridia</taxon>
        <taxon>Peptostreptococcales</taxon>
        <taxon>Filifactoraceae</taxon>
        <taxon>Filifactor</taxon>
    </lineage>
</organism>
<reference evidence="3" key="1">
    <citation type="journal article" date="2019" name="Int. J. Syst. Evol. Microbiol.">
        <title>The Global Catalogue of Microorganisms (GCM) 10K type strain sequencing project: providing services to taxonomists for standard genome sequencing and annotation.</title>
        <authorList>
            <consortium name="The Broad Institute Genomics Platform"/>
            <consortium name="The Broad Institute Genome Sequencing Center for Infectious Disease"/>
            <person name="Wu L."/>
            <person name="Ma J."/>
        </authorList>
    </citation>
    <scope>NUCLEOTIDE SEQUENCE [LARGE SCALE GENOMIC DNA]</scope>
    <source>
        <strain evidence="3">CCUG 46385</strain>
    </source>
</reference>
<dbReference type="RefSeq" id="WP_379787474.1">
    <property type="nucleotide sequence ID" value="NZ_JBHSHL010000009.1"/>
</dbReference>
<feature type="transmembrane region" description="Helical" evidence="1">
    <location>
        <begin position="6"/>
        <end position="25"/>
    </location>
</feature>
<dbReference type="Proteomes" id="UP001595916">
    <property type="component" value="Unassembled WGS sequence"/>
</dbReference>
<keyword evidence="1" id="KW-0472">Membrane</keyword>
<keyword evidence="1" id="KW-1133">Transmembrane helix</keyword>
<protein>
    <submittedName>
        <fullName evidence="2">Uncharacterized protein</fullName>
    </submittedName>
</protein>
<feature type="transmembrane region" description="Helical" evidence="1">
    <location>
        <begin position="57"/>
        <end position="76"/>
    </location>
</feature>
<feature type="transmembrane region" description="Helical" evidence="1">
    <location>
        <begin position="82"/>
        <end position="101"/>
    </location>
</feature>
<feature type="transmembrane region" description="Helical" evidence="1">
    <location>
        <begin position="110"/>
        <end position="131"/>
    </location>
</feature>
<proteinExistence type="predicted"/>
<gene>
    <name evidence="2" type="ORF">ACFO4R_02765</name>
</gene>
<evidence type="ECO:0000256" key="1">
    <source>
        <dbReference type="SAM" id="Phobius"/>
    </source>
</evidence>
<evidence type="ECO:0000313" key="2">
    <source>
        <dbReference type="EMBL" id="MFC4803995.1"/>
    </source>
</evidence>
<comment type="caution">
    <text evidence="2">The sequence shown here is derived from an EMBL/GenBank/DDBJ whole genome shotgun (WGS) entry which is preliminary data.</text>
</comment>